<dbReference type="EMBL" id="MU167264">
    <property type="protein sequence ID" value="KAG0146219.1"/>
    <property type="molecule type" value="Genomic_DNA"/>
</dbReference>
<gene>
    <name evidence="1" type="ORF">CROQUDRAFT_671310</name>
</gene>
<evidence type="ECO:0000313" key="2">
    <source>
        <dbReference type="Proteomes" id="UP000886653"/>
    </source>
</evidence>
<protein>
    <submittedName>
        <fullName evidence="1">Uncharacterized protein</fullName>
    </submittedName>
</protein>
<sequence>MPLFESLKCGYLRRSVSELAQTNLYDQPFGWHLAQRGNLSTLSFKSVDSIDRTWSCQLWSQRITALTLKNRANLTITTLYHIIHELAPNLTNLELAVPSSLRGVTAGVEGSVAFDPRLG</sequence>
<keyword evidence="2" id="KW-1185">Reference proteome</keyword>
<comment type="caution">
    <text evidence="1">The sequence shown here is derived from an EMBL/GenBank/DDBJ whole genome shotgun (WGS) entry which is preliminary data.</text>
</comment>
<reference evidence="1" key="1">
    <citation type="submission" date="2013-11" db="EMBL/GenBank/DDBJ databases">
        <title>Genome sequence of the fusiform rust pathogen reveals effectors for host alternation and coevolution with pine.</title>
        <authorList>
            <consortium name="DOE Joint Genome Institute"/>
            <person name="Smith K."/>
            <person name="Pendleton A."/>
            <person name="Kubisiak T."/>
            <person name="Anderson C."/>
            <person name="Salamov A."/>
            <person name="Aerts A."/>
            <person name="Riley R."/>
            <person name="Clum A."/>
            <person name="Lindquist E."/>
            <person name="Ence D."/>
            <person name="Campbell M."/>
            <person name="Kronenberg Z."/>
            <person name="Feau N."/>
            <person name="Dhillon B."/>
            <person name="Hamelin R."/>
            <person name="Burleigh J."/>
            <person name="Smith J."/>
            <person name="Yandell M."/>
            <person name="Nelson C."/>
            <person name="Grigoriev I."/>
            <person name="Davis J."/>
        </authorList>
    </citation>
    <scope>NUCLEOTIDE SEQUENCE</scope>
    <source>
        <strain evidence="1">G11</strain>
    </source>
</reference>
<accession>A0A9P6NHS5</accession>
<dbReference type="AlphaFoldDB" id="A0A9P6NHS5"/>
<proteinExistence type="predicted"/>
<organism evidence="1 2">
    <name type="scientific">Cronartium quercuum f. sp. fusiforme G11</name>
    <dbReference type="NCBI Taxonomy" id="708437"/>
    <lineage>
        <taxon>Eukaryota</taxon>
        <taxon>Fungi</taxon>
        <taxon>Dikarya</taxon>
        <taxon>Basidiomycota</taxon>
        <taxon>Pucciniomycotina</taxon>
        <taxon>Pucciniomycetes</taxon>
        <taxon>Pucciniales</taxon>
        <taxon>Coleosporiaceae</taxon>
        <taxon>Cronartium</taxon>
    </lineage>
</organism>
<name>A0A9P6NHS5_9BASI</name>
<evidence type="ECO:0000313" key="1">
    <source>
        <dbReference type="EMBL" id="KAG0146219.1"/>
    </source>
</evidence>
<dbReference type="Proteomes" id="UP000886653">
    <property type="component" value="Unassembled WGS sequence"/>
</dbReference>